<keyword evidence="6 12" id="KW-0479">Metal-binding</keyword>
<dbReference type="PANTHER" id="PTHR30313">
    <property type="entry name" value="DNA PRIMASE"/>
    <property type="match status" value="1"/>
</dbReference>
<dbReference type="InterPro" id="IPR019475">
    <property type="entry name" value="DNA_primase_DnaB-bd"/>
</dbReference>
<evidence type="ECO:0000313" key="16">
    <source>
        <dbReference type="EMBL" id="OGY12553.1"/>
    </source>
</evidence>
<comment type="subunit">
    <text evidence="12">Monomer. Interacts with DnaB.</text>
</comment>
<dbReference type="InterPro" id="IPR036977">
    <property type="entry name" value="DNA_primase_Znf_CHC2"/>
</dbReference>
<dbReference type="FunFam" id="3.90.580.10:FF:000001">
    <property type="entry name" value="DNA primase"/>
    <property type="match status" value="1"/>
</dbReference>
<name>A0A1G1VAZ4_9BACT</name>
<sequence length="580" mass="65334">MDQIEEIKSKVDIVELVGEYVTLKKAGRHYKGNCPFHQEKTPSFVVSPELQIYKCFGCSAGGDSYRFLMEYEKVDFSQALKILADRVGIKLKQLKGFSGSEEKEELYKLNYYVSEFYHYLLFSHQLGKKALAYLNKRGINNETAKAFKLGFAPSTPDVTLNFLNKKKGYKLELLEKAGIVYKKDGRYFDRFRDRLMFPLKDHFGNVLGFAGRIIENKNEVAKYINTSETKVYKKGNLLFGLDLAKQEIKKAGLTIVVEGEFDCISSWQAGVKNVVAIKGSALTDEQVMLLSRFCSKVVLALDSDLAGDQAARRGIQTAEVRGLEVRVASLGNFKDPDEYAQKDPDGWKKAILESVGVYDFFVESVFSRFDPKTAEGKAGISRQLVPILSNITDEIVKAHYARIVAEKLDVPENSVIAQISKLSVQPFLKWEHPTPVVETKQRRQLLEERLIGLVVQTNSKLLMDSKFISLIATPGLIRLVSELAKSSDLAHFSESIPDELRNIFADTYLVDLGIDLQDISSINEEITNTLKSLEVLDTREKISDIAERIKKTEKGGTEEEVGVLEENLTELSKKLTELEN</sequence>
<evidence type="ECO:0000256" key="10">
    <source>
        <dbReference type="ARBA" id="ARBA00023125"/>
    </source>
</evidence>
<evidence type="ECO:0000256" key="2">
    <source>
        <dbReference type="ARBA" id="ARBA00022515"/>
    </source>
</evidence>
<accession>A0A1G1VAZ4</accession>
<evidence type="ECO:0000256" key="3">
    <source>
        <dbReference type="ARBA" id="ARBA00022679"/>
    </source>
</evidence>
<dbReference type="InterPro" id="IPR013264">
    <property type="entry name" value="DNAG_N"/>
</dbReference>
<protein>
    <recommendedName>
        <fullName evidence="12 13">DNA primase</fullName>
        <ecNumber evidence="12">2.7.7.101</ecNumber>
    </recommendedName>
</protein>
<dbReference type="GO" id="GO:0005737">
    <property type="term" value="C:cytoplasm"/>
    <property type="evidence" value="ECO:0007669"/>
    <property type="project" value="TreeGrafter"/>
</dbReference>
<comment type="catalytic activity">
    <reaction evidence="12">
        <text>ssDNA + n NTP = ssDNA/pppN(pN)n-1 hybrid + (n-1) diphosphate.</text>
        <dbReference type="EC" id="2.7.7.101"/>
    </reaction>
</comment>
<dbReference type="Pfam" id="PF08275">
    <property type="entry name" value="DNAG_N"/>
    <property type="match status" value="1"/>
</dbReference>
<dbReference type="InterPro" id="IPR006171">
    <property type="entry name" value="TOPRIM_dom"/>
</dbReference>
<keyword evidence="4 12" id="KW-0548">Nucleotidyltransferase</keyword>
<evidence type="ECO:0000256" key="8">
    <source>
        <dbReference type="ARBA" id="ARBA00022833"/>
    </source>
</evidence>
<dbReference type="GO" id="GO:0006269">
    <property type="term" value="P:DNA replication, synthesis of primer"/>
    <property type="evidence" value="ECO:0007669"/>
    <property type="project" value="UniProtKB-UniRule"/>
</dbReference>
<keyword evidence="1 12" id="KW-0240">DNA-directed RNA polymerase</keyword>
<evidence type="ECO:0000259" key="15">
    <source>
        <dbReference type="PROSITE" id="PS50880"/>
    </source>
</evidence>
<dbReference type="GO" id="GO:0000428">
    <property type="term" value="C:DNA-directed RNA polymerase complex"/>
    <property type="evidence" value="ECO:0007669"/>
    <property type="project" value="UniProtKB-KW"/>
</dbReference>
<dbReference type="SMART" id="SM00493">
    <property type="entry name" value="TOPRIM"/>
    <property type="match status" value="1"/>
</dbReference>
<dbReference type="EMBL" id="MHCC01000027">
    <property type="protein sequence ID" value="OGY12553.1"/>
    <property type="molecule type" value="Genomic_DNA"/>
</dbReference>
<comment type="caution">
    <text evidence="16">The sequence shown here is derived from an EMBL/GenBank/DDBJ whole genome shotgun (WGS) entry which is preliminary data.</text>
</comment>
<keyword evidence="11 12" id="KW-0804">Transcription</keyword>
<dbReference type="InterPro" id="IPR050219">
    <property type="entry name" value="DnaG_primase"/>
</dbReference>
<dbReference type="Pfam" id="PF01807">
    <property type="entry name" value="Zn_ribbon_DnaG"/>
    <property type="match status" value="1"/>
</dbReference>
<dbReference type="GO" id="GO:0008270">
    <property type="term" value="F:zinc ion binding"/>
    <property type="evidence" value="ECO:0007669"/>
    <property type="project" value="UniProtKB-UniRule"/>
</dbReference>
<dbReference type="Pfam" id="PF10410">
    <property type="entry name" value="DnaB_bind"/>
    <property type="match status" value="1"/>
</dbReference>
<evidence type="ECO:0000256" key="14">
    <source>
        <dbReference type="PIRSR" id="PIRSR002811-1"/>
    </source>
</evidence>
<organism evidence="16 17">
    <name type="scientific">Candidatus Blackburnbacteria bacterium RIFCSPLOWO2_01_FULL_40_20</name>
    <dbReference type="NCBI Taxonomy" id="1797519"/>
    <lineage>
        <taxon>Bacteria</taxon>
        <taxon>Candidatus Blackburniibacteriota</taxon>
    </lineage>
</organism>
<evidence type="ECO:0000256" key="11">
    <source>
        <dbReference type="ARBA" id="ARBA00023163"/>
    </source>
</evidence>
<dbReference type="Proteomes" id="UP000178659">
    <property type="component" value="Unassembled WGS sequence"/>
</dbReference>
<dbReference type="GO" id="GO:1990077">
    <property type="term" value="C:primosome complex"/>
    <property type="evidence" value="ECO:0007669"/>
    <property type="project" value="UniProtKB-KW"/>
</dbReference>
<comment type="cofactor">
    <cofactor evidence="12 13 14">
        <name>Zn(2+)</name>
        <dbReference type="ChEBI" id="CHEBI:29105"/>
    </cofactor>
    <text evidence="12 13 14">Binds 1 zinc ion per monomer.</text>
</comment>
<dbReference type="Pfam" id="PF13155">
    <property type="entry name" value="Toprim_2"/>
    <property type="match status" value="1"/>
</dbReference>
<dbReference type="PANTHER" id="PTHR30313:SF2">
    <property type="entry name" value="DNA PRIMASE"/>
    <property type="match status" value="1"/>
</dbReference>
<dbReference type="InterPro" id="IPR006295">
    <property type="entry name" value="DNA_primase_DnaG"/>
</dbReference>
<dbReference type="PIRSF" id="PIRSF002811">
    <property type="entry name" value="DnaG"/>
    <property type="match status" value="1"/>
</dbReference>
<dbReference type="GO" id="GO:0003899">
    <property type="term" value="F:DNA-directed RNA polymerase activity"/>
    <property type="evidence" value="ECO:0007669"/>
    <property type="project" value="UniProtKB-UniRule"/>
</dbReference>
<evidence type="ECO:0000256" key="13">
    <source>
        <dbReference type="PIRNR" id="PIRNR002811"/>
    </source>
</evidence>
<dbReference type="InterPro" id="IPR034151">
    <property type="entry name" value="TOPRIM_DnaG_bac"/>
</dbReference>
<dbReference type="AlphaFoldDB" id="A0A1G1VAZ4"/>
<proteinExistence type="inferred from homology"/>
<dbReference type="Gene3D" id="3.40.1360.10">
    <property type="match status" value="1"/>
</dbReference>
<comment type="function">
    <text evidence="12 13">RNA polymerase that catalyzes the synthesis of short RNA molecules used as primers for DNA polymerase during DNA replication.</text>
</comment>
<dbReference type="CDD" id="cd03364">
    <property type="entry name" value="TOPRIM_DnaG_primases"/>
    <property type="match status" value="1"/>
</dbReference>
<keyword evidence="3 12" id="KW-0808">Transferase</keyword>
<feature type="zinc finger region" description="CHC2-type" evidence="12 14">
    <location>
        <begin position="34"/>
        <end position="58"/>
    </location>
</feature>
<dbReference type="SMART" id="SM00400">
    <property type="entry name" value="ZnF_CHCC"/>
    <property type="match status" value="1"/>
</dbReference>
<dbReference type="SUPFAM" id="SSF57783">
    <property type="entry name" value="Zinc beta-ribbon"/>
    <property type="match status" value="1"/>
</dbReference>
<dbReference type="Gene3D" id="3.90.580.10">
    <property type="entry name" value="Zinc finger, CHC2-type domain"/>
    <property type="match status" value="1"/>
</dbReference>
<comment type="domain">
    <text evidence="12">Contains an N-terminal zinc-binding domain, a central core domain that contains the primase activity, and a C-terminal DnaB-binding domain.</text>
</comment>
<dbReference type="InterPro" id="IPR002694">
    <property type="entry name" value="Znf_CHC2"/>
</dbReference>
<evidence type="ECO:0000256" key="5">
    <source>
        <dbReference type="ARBA" id="ARBA00022705"/>
    </source>
</evidence>
<dbReference type="SUPFAM" id="SSF56731">
    <property type="entry name" value="DNA primase core"/>
    <property type="match status" value="1"/>
</dbReference>
<dbReference type="GO" id="GO:0003677">
    <property type="term" value="F:DNA binding"/>
    <property type="evidence" value="ECO:0007669"/>
    <property type="project" value="UniProtKB-KW"/>
</dbReference>
<dbReference type="PROSITE" id="PS50880">
    <property type="entry name" value="TOPRIM"/>
    <property type="match status" value="1"/>
</dbReference>
<dbReference type="InterPro" id="IPR037068">
    <property type="entry name" value="DNA_primase_core_N_sf"/>
</dbReference>
<evidence type="ECO:0000313" key="17">
    <source>
        <dbReference type="Proteomes" id="UP000178659"/>
    </source>
</evidence>
<keyword evidence="9" id="KW-0460">Magnesium</keyword>
<dbReference type="NCBIfam" id="TIGR01391">
    <property type="entry name" value="dnaG"/>
    <property type="match status" value="1"/>
</dbReference>
<reference evidence="16 17" key="1">
    <citation type="journal article" date="2016" name="Nat. Commun.">
        <title>Thousands of microbial genomes shed light on interconnected biogeochemical processes in an aquifer system.</title>
        <authorList>
            <person name="Anantharaman K."/>
            <person name="Brown C.T."/>
            <person name="Hug L.A."/>
            <person name="Sharon I."/>
            <person name="Castelle C.J."/>
            <person name="Probst A.J."/>
            <person name="Thomas B.C."/>
            <person name="Singh A."/>
            <person name="Wilkins M.J."/>
            <person name="Karaoz U."/>
            <person name="Brodie E.L."/>
            <person name="Williams K.H."/>
            <person name="Hubbard S.S."/>
            <person name="Banfield J.F."/>
        </authorList>
    </citation>
    <scope>NUCLEOTIDE SEQUENCE [LARGE SCALE GENOMIC DNA]</scope>
</reference>
<keyword evidence="10 12" id="KW-0238">DNA-binding</keyword>
<gene>
    <name evidence="12" type="primary">dnaG</name>
    <name evidence="16" type="ORF">A3A77_01105</name>
</gene>
<keyword evidence="5 12" id="KW-0235">DNA replication</keyword>
<comment type="similarity">
    <text evidence="12 13">Belongs to the DnaG primase family.</text>
</comment>
<evidence type="ECO:0000256" key="9">
    <source>
        <dbReference type="ARBA" id="ARBA00022842"/>
    </source>
</evidence>
<evidence type="ECO:0000256" key="1">
    <source>
        <dbReference type="ARBA" id="ARBA00022478"/>
    </source>
</evidence>
<dbReference type="EC" id="2.7.7.101" evidence="12"/>
<evidence type="ECO:0000256" key="6">
    <source>
        <dbReference type="ARBA" id="ARBA00022723"/>
    </source>
</evidence>
<dbReference type="HAMAP" id="MF_00974">
    <property type="entry name" value="DNA_primase_DnaG"/>
    <property type="match status" value="1"/>
</dbReference>
<evidence type="ECO:0000256" key="12">
    <source>
        <dbReference type="HAMAP-Rule" id="MF_00974"/>
    </source>
</evidence>
<feature type="domain" description="Toprim" evidence="15">
    <location>
        <begin position="252"/>
        <end position="333"/>
    </location>
</feature>
<keyword evidence="2 12" id="KW-0639">Primosome</keyword>
<keyword evidence="8 12" id="KW-0862">Zinc</keyword>
<dbReference type="Gene3D" id="3.90.980.10">
    <property type="entry name" value="DNA primase, catalytic core, N-terminal domain"/>
    <property type="match status" value="1"/>
</dbReference>
<dbReference type="InterPro" id="IPR030846">
    <property type="entry name" value="DnaG_bac"/>
</dbReference>
<evidence type="ECO:0000256" key="7">
    <source>
        <dbReference type="ARBA" id="ARBA00022771"/>
    </source>
</evidence>
<evidence type="ECO:0000256" key="4">
    <source>
        <dbReference type="ARBA" id="ARBA00022695"/>
    </source>
</evidence>
<keyword evidence="7 12" id="KW-0863">Zinc-finger</keyword>